<gene>
    <name evidence="2" type="ORF">AQJ11_41145</name>
</gene>
<protein>
    <submittedName>
        <fullName evidence="2">Uncharacterized protein</fullName>
    </submittedName>
</protein>
<evidence type="ECO:0000313" key="3">
    <source>
        <dbReference type="Proteomes" id="UP000053398"/>
    </source>
</evidence>
<dbReference type="EMBL" id="LMWP01000063">
    <property type="protein sequence ID" value="KUN16088.1"/>
    <property type="molecule type" value="Genomic_DNA"/>
</dbReference>
<organism evidence="2 3">
    <name type="scientific">Streptomyces corchorusii</name>
    <name type="common">Streptomyces chibaensis</name>
    <dbReference type="NCBI Taxonomy" id="1903"/>
    <lineage>
        <taxon>Bacteria</taxon>
        <taxon>Bacillati</taxon>
        <taxon>Actinomycetota</taxon>
        <taxon>Actinomycetes</taxon>
        <taxon>Kitasatosporales</taxon>
        <taxon>Streptomycetaceae</taxon>
        <taxon>Streptomyces</taxon>
    </lineage>
</organism>
<accession>A0A101PR00</accession>
<feature type="region of interest" description="Disordered" evidence="1">
    <location>
        <begin position="1"/>
        <end position="33"/>
    </location>
</feature>
<proteinExistence type="predicted"/>
<dbReference type="AlphaFoldDB" id="A0A101PR00"/>
<dbReference type="Proteomes" id="UP000053398">
    <property type="component" value="Unassembled WGS sequence"/>
</dbReference>
<sequence>MRGTTSPEAAASFGPRLAATTGEGEPLRSRATGATGAVRAEWLVLRTPKGLVMAAEDDGRRAGVTVSGRAGDLLMLMKRRMPMTEAAVDVQGDTRLLEHWLENVLA</sequence>
<reference evidence="2 3" key="1">
    <citation type="submission" date="2015-10" db="EMBL/GenBank/DDBJ databases">
        <title>Draft genome sequence of Streptomyces corchorusii DSM 40340, type strain for the species Streptomyces corchorusii.</title>
        <authorList>
            <person name="Ruckert C."/>
            <person name="Winkler A."/>
            <person name="Kalinowski J."/>
            <person name="Kampfer P."/>
            <person name="Glaeser S."/>
        </authorList>
    </citation>
    <scope>NUCLEOTIDE SEQUENCE [LARGE SCALE GENOMIC DNA]</scope>
    <source>
        <strain evidence="2 3">DSM 40340</strain>
    </source>
</reference>
<dbReference type="RefSeq" id="WP_059266837.1">
    <property type="nucleotide sequence ID" value="NZ_KQ948376.1"/>
</dbReference>
<name>A0A101PR00_STRCK</name>
<keyword evidence="3" id="KW-1185">Reference proteome</keyword>
<evidence type="ECO:0000256" key="1">
    <source>
        <dbReference type="SAM" id="MobiDB-lite"/>
    </source>
</evidence>
<evidence type="ECO:0000313" key="2">
    <source>
        <dbReference type="EMBL" id="KUN16088.1"/>
    </source>
</evidence>
<comment type="caution">
    <text evidence="2">The sequence shown here is derived from an EMBL/GenBank/DDBJ whole genome shotgun (WGS) entry which is preliminary data.</text>
</comment>